<organism evidence="2 3">
    <name type="scientific">Sclerotinia trifoliorum</name>
    <dbReference type="NCBI Taxonomy" id="28548"/>
    <lineage>
        <taxon>Eukaryota</taxon>
        <taxon>Fungi</taxon>
        <taxon>Dikarya</taxon>
        <taxon>Ascomycota</taxon>
        <taxon>Pezizomycotina</taxon>
        <taxon>Leotiomycetes</taxon>
        <taxon>Helotiales</taxon>
        <taxon>Sclerotiniaceae</taxon>
        <taxon>Sclerotinia</taxon>
    </lineage>
</organism>
<evidence type="ECO:0000313" key="2">
    <source>
        <dbReference type="EMBL" id="CAD6442917.1"/>
    </source>
</evidence>
<dbReference type="Proteomes" id="UP000624404">
    <property type="component" value="Unassembled WGS sequence"/>
</dbReference>
<dbReference type="EMBL" id="CAJHIA010000009">
    <property type="protein sequence ID" value="CAD6442917.1"/>
    <property type="molecule type" value="Genomic_DNA"/>
</dbReference>
<evidence type="ECO:0000313" key="3">
    <source>
        <dbReference type="Proteomes" id="UP000624404"/>
    </source>
</evidence>
<keyword evidence="3" id="KW-1185">Reference proteome</keyword>
<feature type="region of interest" description="Disordered" evidence="1">
    <location>
        <begin position="148"/>
        <end position="171"/>
    </location>
</feature>
<comment type="caution">
    <text evidence="2">The sequence shown here is derived from an EMBL/GenBank/DDBJ whole genome shotgun (WGS) entry which is preliminary data.</text>
</comment>
<protein>
    <submittedName>
        <fullName evidence="2">D60c5de8-d28e-4a8e-aa60-ffd025e63287</fullName>
    </submittedName>
</protein>
<evidence type="ECO:0000256" key="1">
    <source>
        <dbReference type="SAM" id="MobiDB-lite"/>
    </source>
</evidence>
<accession>A0A8H2VQD9</accession>
<name>A0A8H2VQD9_9HELO</name>
<proteinExistence type="predicted"/>
<sequence length="171" mass="19645">MQQIEQNLEENRGSIGKNPKILNMEDIHIRFDDRSLFEVVRHFMNALNDMVPFDGRNTYISLQKLLEDHHRNWKELAEVPKRPKNILPDNILPGEFGQFGLLAVLEATMLLVPGTIYDTSTWQPTLRRWGKYFPELEVAWSAVQGTAQSKEQKVAQSAVPETARSEVQETA</sequence>
<reference evidence="2" key="1">
    <citation type="submission" date="2020-10" db="EMBL/GenBank/DDBJ databases">
        <authorList>
            <person name="Kusch S."/>
        </authorList>
    </citation>
    <scope>NUCLEOTIDE SEQUENCE</scope>
    <source>
        <strain evidence="2">SwB9</strain>
    </source>
</reference>
<dbReference type="AlphaFoldDB" id="A0A8H2VQD9"/>
<dbReference type="OrthoDB" id="3526051at2759"/>
<gene>
    <name evidence="2" type="ORF">SCLTRI_LOCUS2709</name>
</gene>